<reference evidence="1 2" key="1">
    <citation type="submission" date="2019-02" db="EMBL/GenBank/DDBJ databases">
        <title>Deep-cultivation of Planctomycetes and their phenomic and genomic characterization uncovers novel biology.</title>
        <authorList>
            <person name="Wiegand S."/>
            <person name="Jogler M."/>
            <person name="Boedeker C."/>
            <person name="Pinto D."/>
            <person name="Vollmers J."/>
            <person name="Rivas-Marin E."/>
            <person name="Kohn T."/>
            <person name="Peeters S.H."/>
            <person name="Heuer A."/>
            <person name="Rast P."/>
            <person name="Oberbeckmann S."/>
            <person name="Bunk B."/>
            <person name="Jeske O."/>
            <person name="Meyerdierks A."/>
            <person name="Storesund J.E."/>
            <person name="Kallscheuer N."/>
            <person name="Luecker S."/>
            <person name="Lage O.M."/>
            <person name="Pohl T."/>
            <person name="Merkel B.J."/>
            <person name="Hornburger P."/>
            <person name="Mueller R.-W."/>
            <person name="Bruemmer F."/>
            <person name="Labrenz M."/>
            <person name="Spormann A.M."/>
            <person name="Op den Camp H."/>
            <person name="Overmann J."/>
            <person name="Amann R."/>
            <person name="Jetten M.S.M."/>
            <person name="Mascher T."/>
            <person name="Medema M.H."/>
            <person name="Devos D.P."/>
            <person name="Kaster A.-K."/>
            <person name="Ovreas L."/>
            <person name="Rohde M."/>
            <person name="Galperin M.Y."/>
            <person name="Jogler C."/>
        </authorList>
    </citation>
    <scope>NUCLEOTIDE SEQUENCE [LARGE SCALE GENOMIC DNA]</scope>
    <source>
        <strain evidence="1 2">Mal4</strain>
    </source>
</reference>
<dbReference type="KEGG" id="mri:Mal4_54180"/>
<protein>
    <submittedName>
        <fullName evidence="1">Uncharacterized protein</fullName>
    </submittedName>
</protein>
<sequence>MEIWCAQTSRYCKRILGKAGKYIRDACTIAAGGESGSRREARGTDMATPLRGEAVAPGWSRRAGSACRRVNVKSVLQVWSSSKV</sequence>
<dbReference type="AlphaFoldDB" id="A0A517ZEX6"/>
<keyword evidence="2" id="KW-1185">Reference proteome</keyword>
<name>A0A517ZEX6_9PLAN</name>
<gene>
    <name evidence="1" type="ORF">Mal4_54180</name>
</gene>
<proteinExistence type="predicted"/>
<dbReference type="EMBL" id="CP036275">
    <property type="protein sequence ID" value="QDU41053.1"/>
    <property type="molecule type" value="Genomic_DNA"/>
</dbReference>
<evidence type="ECO:0000313" key="2">
    <source>
        <dbReference type="Proteomes" id="UP000320496"/>
    </source>
</evidence>
<evidence type="ECO:0000313" key="1">
    <source>
        <dbReference type="EMBL" id="QDU41053.1"/>
    </source>
</evidence>
<organism evidence="1 2">
    <name type="scientific">Maioricimonas rarisocia</name>
    <dbReference type="NCBI Taxonomy" id="2528026"/>
    <lineage>
        <taxon>Bacteria</taxon>
        <taxon>Pseudomonadati</taxon>
        <taxon>Planctomycetota</taxon>
        <taxon>Planctomycetia</taxon>
        <taxon>Planctomycetales</taxon>
        <taxon>Planctomycetaceae</taxon>
        <taxon>Maioricimonas</taxon>
    </lineage>
</organism>
<dbReference type="Proteomes" id="UP000320496">
    <property type="component" value="Chromosome"/>
</dbReference>
<accession>A0A517ZEX6</accession>